<evidence type="ECO:0000313" key="6">
    <source>
        <dbReference type="Proteomes" id="UP000196342"/>
    </source>
</evidence>
<feature type="domain" description="HTH araC/xylS-type" evidence="4">
    <location>
        <begin position="138"/>
        <end position="236"/>
    </location>
</feature>
<comment type="caution">
    <text evidence="5">The sequence shown here is derived from an EMBL/GenBank/DDBJ whole genome shotgun (WGS) entry which is preliminary data.</text>
</comment>
<organism evidence="5 6">
    <name type="scientific">Chromobacterium violaceum</name>
    <dbReference type="NCBI Taxonomy" id="536"/>
    <lineage>
        <taxon>Bacteria</taxon>
        <taxon>Pseudomonadati</taxon>
        <taxon>Pseudomonadota</taxon>
        <taxon>Betaproteobacteria</taxon>
        <taxon>Neisseriales</taxon>
        <taxon>Chromobacteriaceae</taxon>
        <taxon>Chromobacterium</taxon>
    </lineage>
</organism>
<dbReference type="GO" id="GO:0043565">
    <property type="term" value="F:sequence-specific DNA binding"/>
    <property type="evidence" value="ECO:0007669"/>
    <property type="project" value="InterPro"/>
</dbReference>
<dbReference type="PANTHER" id="PTHR46796:SF10">
    <property type="entry name" value="TRANSCRIPTIONAL ACTIVATOR FEAR"/>
    <property type="match status" value="1"/>
</dbReference>
<dbReference type="InterPro" id="IPR011051">
    <property type="entry name" value="RmlC_Cupin_sf"/>
</dbReference>
<dbReference type="Gene3D" id="2.60.120.10">
    <property type="entry name" value="Jelly Rolls"/>
    <property type="match status" value="1"/>
</dbReference>
<dbReference type="InterPro" id="IPR018062">
    <property type="entry name" value="HTH_AraC-typ_CS"/>
</dbReference>
<evidence type="ECO:0000256" key="1">
    <source>
        <dbReference type="ARBA" id="ARBA00023015"/>
    </source>
</evidence>
<dbReference type="SUPFAM" id="SSF51182">
    <property type="entry name" value="RmlC-like cupins"/>
    <property type="match status" value="1"/>
</dbReference>
<dbReference type="InterPro" id="IPR050204">
    <property type="entry name" value="AraC_XylS_family_regulators"/>
</dbReference>
<keyword evidence="3" id="KW-0804">Transcription</keyword>
<gene>
    <name evidence="5" type="ORF">CBW21_20970</name>
</gene>
<evidence type="ECO:0000313" key="5">
    <source>
        <dbReference type="EMBL" id="OVE45915.1"/>
    </source>
</evidence>
<dbReference type="PANTHER" id="PTHR46796">
    <property type="entry name" value="HTH-TYPE TRANSCRIPTIONAL ACTIVATOR RHAS-RELATED"/>
    <property type="match status" value="1"/>
</dbReference>
<protein>
    <recommendedName>
        <fullName evidence="4">HTH araC/xylS-type domain-containing protein</fullName>
    </recommendedName>
</protein>
<dbReference type="Gene3D" id="1.10.10.60">
    <property type="entry name" value="Homeodomain-like"/>
    <property type="match status" value="2"/>
</dbReference>
<dbReference type="Pfam" id="PF07883">
    <property type="entry name" value="Cupin_2"/>
    <property type="match status" value="1"/>
</dbReference>
<dbReference type="InterPro" id="IPR013096">
    <property type="entry name" value="Cupin_2"/>
</dbReference>
<keyword evidence="6" id="KW-1185">Reference proteome</keyword>
<dbReference type="InterPro" id="IPR009057">
    <property type="entry name" value="Homeodomain-like_sf"/>
</dbReference>
<evidence type="ECO:0000259" key="4">
    <source>
        <dbReference type="PROSITE" id="PS01124"/>
    </source>
</evidence>
<dbReference type="Proteomes" id="UP000196342">
    <property type="component" value="Unassembled WGS sequence"/>
</dbReference>
<dbReference type="InterPro" id="IPR018060">
    <property type="entry name" value="HTH_AraC"/>
</dbReference>
<dbReference type="InterPro" id="IPR014710">
    <property type="entry name" value="RmlC-like_jellyroll"/>
</dbReference>
<dbReference type="GO" id="GO:0003700">
    <property type="term" value="F:DNA-binding transcription factor activity"/>
    <property type="evidence" value="ECO:0007669"/>
    <property type="project" value="InterPro"/>
</dbReference>
<evidence type="ECO:0000256" key="2">
    <source>
        <dbReference type="ARBA" id="ARBA00023125"/>
    </source>
</evidence>
<keyword evidence="1" id="KW-0805">Transcription regulation</keyword>
<dbReference type="SUPFAM" id="SSF46689">
    <property type="entry name" value="Homeodomain-like"/>
    <property type="match status" value="2"/>
</dbReference>
<dbReference type="PRINTS" id="PR00032">
    <property type="entry name" value="HTHARAC"/>
</dbReference>
<dbReference type="PROSITE" id="PS01124">
    <property type="entry name" value="HTH_ARAC_FAMILY_2"/>
    <property type="match status" value="1"/>
</dbReference>
<dbReference type="PROSITE" id="PS00041">
    <property type="entry name" value="HTH_ARAC_FAMILY_1"/>
    <property type="match status" value="1"/>
</dbReference>
<dbReference type="Pfam" id="PF12833">
    <property type="entry name" value="HTH_18"/>
    <property type="match status" value="1"/>
</dbReference>
<evidence type="ECO:0000256" key="3">
    <source>
        <dbReference type="ARBA" id="ARBA00023163"/>
    </source>
</evidence>
<dbReference type="EMBL" id="NHOO01000025">
    <property type="protein sequence ID" value="OVE45915.1"/>
    <property type="molecule type" value="Genomic_DNA"/>
</dbReference>
<name>A0A202B367_CHRVL</name>
<proteinExistence type="predicted"/>
<sequence>MSFPMPRPRVELLHYGSDSVRHAHACHHQWVFGLSGSLELEMEGRPYLNGAGSAVCIPAGVSHCYAGSAGNRQLVLNAPALSDSRDDAARQLILPPAARELAEWAARHPQPQARQSALAGMLMDLLLADASSAFCLSSRLDRFLDGRLARPLAVADMAEACHLSSSQFHARLKAETGLTPMAYLCRMRMERARALLRDSRASVLDVALQVGYQSASAFGAAYRQRFGASPSEGRGRVRRA</sequence>
<reference evidence="5 6" key="1">
    <citation type="submission" date="2017-05" db="EMBL/GenBank/DDBJ databases">
        <title>Chromobacterium violaceum GHPS1 isolated from Hydrocarbon polluted soil in French Guiana display an awesome secondary metabolite arsenal and a battery of drug and heavy-metal-resistance and detoxification of xenobiotics proteins.</title>
        <authorList>
            <person name="Belbahri L."/>
        </authorList>
    </citation>
    <scope>NUCLEOTIDE SEQUENCE [LARGE SCALE GENOMIC DNA]</scope>
    <source>
        <strain evidence="5 6">GHPS1</strain>
    </source>
</reference>
<accession>A0A202B367</accession>
<keyword evidence="2" id="KW-0238">DNA-binding</keyword>
<dbReference type="SMART" id="SM00342">
    <property type="entry name" value="HTH_ARAC"/>
    <property type="match status" value="1"/>
</dbReference>
<dbReference type="AlphaFoldDB" id="A0A202B367"/>
<dbReference type="InterPro" id="IPR020449">
    <property type="entry name" value="Tscrpt_reg_AraC-type_HTH"/>
</dbReference>